<name>A0ABP5VQA3_9ACTN</name>
<evidence type="ECO:0008006" key="4">
    <source>
        <dbReference type="Google" id="ProtNLM"/>
    </source>
</evidence>
<keyword evidence="1" id="KW-0732">Signal</keyword>
<sequence>MISVSVLLFLGMAAGPAQAADHYTSCFTTGASGSMAISGWDTGGRSVPSLVLKVYDEESDGHHVRIRAIAGYADTETYFRWHANYDGYGTYKTIDTYIPAGAQIYSVGVQVATFEGDRLLNSCTRWV</sequence>
<evidence type="ECO:0000313" key="3">
    <source>
        <dbReference type="Proteomes" id="UP001499986"/>
    </source>
</evidence>
<protein>
    <recommendedName>
        <fullName evidence="4">Secreted protein</fullName>
    </recommendedName>
</protein>
<comment type="caution">
    <text evidence="2">The sequence shown here is derived from an EMBL/GenBank/DDBJ whole genome shotgun (WGS) entry which is preliminary data.</text>
</comment>
<reference evidence="3" key="1">
    <citation type="journal article" date="2019" name="Int. J. Syst. Evol. Microbiol.">
        <title>The Global Catalogue of Microorganisms (GCM) 10K type strain sequencing project: providing services to taxonomists for standard genome sequencing and annotation.</title>
        <authorList>
            <consortium name="The Broad Institute Genomics Platform"/>
            <consortium name="The Broad Institute Genome Sequencing Center for Infectious Disease"/>
            <person name="Wu L."/>
            <person name="Ma J."/>
        </authorList>
    </citation>
    <scope>NUCLEOTIDE SEQUENCE [LARGE SCALE GENOMIC DNA]</scope>
    <source>
        <strain evidence="3">JCM 4358</strain>
    </source>
</reference>
<keyword evidence="3" id="KW-1185">Reference proteome</keyword>
<evidence type="ECO:0000313" key="2">
    <source>
        <dbReference type="EMBL" id="GAA2409148.1"/>
    </source>
</evidence>
<accession>A0ABP5VQA3</accession>
<feature type="chain" id="PRO_5046455629" description="Secreted protein" evidence="1">
    <location>
        <begin position="20"/>
        <end position="127"/>
    </location>
</feature>
<dbReference type="Proteomes" id="UP001499986">
    <property type="component" value="Unassembled WGS sequence"/>
</dbReference>
<feature type="signal peptide" evidence="1">
    <location>
        <begin position="1"/>
        <end position="19"/>
    </location>
</feature>
<gene>
    <name evidence="2" type="ORF">GCM10010255_51490</name>
</gene>
<organism evidence="2 3">
    <name type="scientific">Streptomyces coeruleofuscus</name>
    <dbReference type="NCBI Taxonomy" id="66879"/>
    <lineage>
        <taxon>Bacteria</taxon>
        <taxon>Bacillati</taxon>
        <taxon>Actinomycetota</taxon>
        <taxon>Actinomycetes</taxon>
        <taxon>Kitasatosporales</taxon>
        <taxon>Streptomycetaceae</taxon>
        <taxon>Streptomyces</taxon>
    </lineage>
</organism>
<evidence type="ECO:0000256" key="1">
    <source>
        <dbReference type="SAM" id="SignalP"/>
    </source>
</evidence>
<proteinExistence type="predicted"/>
<dbReference type="EMBL" id="BAAASE010000006">
    <property type="protein sequence ID" value="GAA2409148.1"/>
    <property type="molecule type" value="Genomic_DNA"/>
</dbReference>